<gene>
    <name evidence="3" type="ORF">TRFO_39031</name>
</gene>
<dbReference type="Gene3D" id="1.10.10.60">
    <property type="entry name" value="Homeodomain-like"/>
    <property type="match status" value="1"/>
</dbReference>
<name>A0A1J4J964_9EUKA</name>
<evidence type="ECO:0000313" key="3">
    <source>
        <dbReference type="EMBL" id="OHS94791.1"/>
    </source>
</evidence>
<dbReference type="Pfam" id="PF00249">
    <property type="entry name" value="Myb_DNA-binding"/>
    <property type="match status" value="1"/>
</dbReference>
<accession>A0A1J4J964</accession>
<keyword evidence="4" id="KW-1185">Reference proteome</keyword>
<dbReference type="PANTHER" id="PTHR45614">
    <property type="entry name" value="MYB PROTEIN-RELATED"/>
    <property type="match status" value="1"/>
</dbReference>
<dbReference type="GO" id="GO:0000978">
    <property type="term" value="F:RNA polymerase II cis-regulatory region sequence-specific DNA binding"/>
    <property type="evidence" value="ECO:0007669"/>
    <property type="project" value="TreeGrafter"/>
</dbReference>
<dbReference type="InterPro" id="IPR009057">
    <property type="entry name" value="Homeodomain-like_sf"/>
</dbReference>
<evidence type="ECO:0000259" key="2">
    <source>
        <dbReference type="PROSITE" id="PS51294"/>
    </source>
</evidence>
<evidence type="ECO:0000259" key="1">
    <source>
        <dbReference type="PROSITE" id="PS50090"/>
    </source>
</evidence>
<sequence length="180" mass="21004">MHGRNSRQCRERWKHYLSSSRVKLPWTPEEDQLLYNKMEELGPKWTKISAFFFDRTDIQVKSRWMQRFADVSKLHLKNRDINKLLNPHIYQNNQPISNRNNINEKVNQEDVSSQHDLLSTKISDNSGGTISNSNKNYNISIRTISSKQNTGISNPQFSLYQNQESIFGSQSFGELFSGSF</sequence>
<dbReference type="Proteomes" id="UP000179807">
    <property type="component" value="Unassembled WGS sequence"/>
</dbReference>
<dbReference type="EMBL" id="MLAK01001289">
    <property type="protein sequence ID" value="OHS94791.1"/>
    <property type="molecule type" value="Genomic_DNA"/>
</dbReference>
<dbReference type="AlphaFoldDB" id="A0A1J4J964"/>
<dbReference type="InterPro" id="IPR050560">
    <property type="entry name" value="MYB_TF"/>
</dbReference>
<proteinExistence type="predicted"/>
<dbReference type="VEuPathDB" id="TrichDB:TRFO_39031"/>
<comment type="caution">
    <text evidence="3">The sequence shown here is derived from an EMBL/GenBank/DDBJ whole genome shotgun (WGS) entry which is preliminary data.</text>
</comment>
<dbReference type="SMART" id="SM00717">
    <property type="entry name" value="SANT"/>
    <property type="match status" value="1"/>
</dbReference>
<dbReference type="OrthoDB" id="2143914at2759"/>
<dbReference type="PANTHER" id="PTHR45614:SF253">
    <property type="entry name" value="CHROMOSOME UNDETERMINED SCAFFOLD_38, WHOLE GENOME SHOTGUN SEQUENCE"/>
    <property type="match status" value="1"/>
</dbReference>
<dbReference type="RefSeq" id="XP_068347928.1">
    <property type="nucleotide sequence ID" value="XM_068512397.1"/>
</dbReference>
<dbReference type="GO" id="GO:0000981">
    <property type="term" value="F:DNA-binding transcription factor activity, RNA polymerase II-specific"/>
    <property type="evidence" value="ECO:0007669"/>
    <property type="project" value="TreeGrafter"/>
</dbReference>
<dbReference type="InterPro" id="IPR001005">
    <property type="entry name" value="SANT/Myb"/>
</dbReference>
<reference evidence="3" key="1">
    <citation type="submission" date="2016-10" db="EMBL/GenBank/DDBJ databases">
        <authorList>
            <person name="Benchimol M."/>
            <person name="Almeida L.G."/>
            <person name="Vasconcelos A.T."/>
            <person name="Perreira-Neves A."/>
            <person name="Rosa I.A."/>
            <person name="Tasca T."/>
            <person name="Bogo M.R."/>
            <person name="de Souza W."/>
        </authorList>
    </citation>
    <scope>NUCLEOTIDE SEQUENCE [LARGE SCALE GENOMIC DNA]</scope>
    <source>
        <strain evidence="3">K</strain>
    </source>
</reference>
<protein>
    <submittedName>
        <fullName evidence="3">Myb-like DNA-binding domain containing protein</fullName>
    </submittedName>
</protein>
<organism evidence="3 4">
    <name type="scientific">Tritrichomonas foetus</name>
    <dbReference type="NCBI Taxonomy" id="1144522"/>
    <lineage>
        <taxon>Eukaryota</taxon>
        <taxon>Metamonada</taxon>
        <taxon>Parabasalia</taxon>
        <taxon>Tritrichomonadida</taxon>
        <taxon>Tritrichomonadidae</taxon>
        <taxon>Tritrichomonas</taxon>
    </lineage>
</organism>
<evidence type="ECO:0000313" key="4">
    <source>
        <dbReference type="Proteomes" id="UP000179807"/>
    </source>
</evidence>
<dbReference type="CDD" id="cd00167">
    <property type="entry name" value="SANT"/>
    <property type="match status" value="1"/>
</dbReference>
<feature type="domain" description="Myb-like" evidence="1">
    <location>
        <begin position="18"/>
        <end position="68"/>
    </location>
</feature>
<dbReference type="GO" id="GO:0005634">
    <property type="term" value="C:nucleus"/>
    <property type="evidence" value="ECO:0007669"/>
    <property type="project" value="TreeGrafter"/>
</dbReference>
<dbReference type="SUPFAM" id="SSF46689">
    <property type="entry name" value="Homeodomain-like"/>
    <property type="match status" value="1"/>
</dbReference>
<dbReference type="GeneID" id="94847101"/>
<dbReference type="PROSITE" id="PS50090">
    <property type="entry name" value="MYB_LIKE"/>
    <property type="match status" value="1"/>
</dbReference>
<feature type="domain" description="HTH myb-type" evidence="2">
    <location>
        <begin position="18"/>
        <end position="72"/>
    </location>
</feature>
<dbReference type="PROSITE" id="PS51294">
    <property type="entry name" value="HTH_MYB"/>
    <property type="match status" value="1"/>
</dbReference>
<dbReference type="InterPro" id="IPR017930">
    <property type="entry name" value="Myb_dom"/>
</dbReference>